<dbReference type="EC" id="2.7.11.1" evidence="1"/>
<dbReference type="EMBL" id="CM000581">
    <property type="protein sequence ID" value="EWG42658.1"/>
    <property type="molecule type" value="Genomic_DNA"/>
</dbReference>
<keyword evidence="2" id="KW-0723">Serine/threonine-protein kinase</keyword>
<dbReference type="AlphaFoldDB" id="W7LTW7"/>
<dbReference type="Proteomes" id="UP000009096">
    <property type="component" value="Chromosome 4"/>
</dbReference>
<dbReference type="GO" id="GO:0005524">
    <property type="term" value="F:ATP binding"/>
    <property type="evidence" value="ECO:0007669"/>
    <property type="project" value="UniProtKB-UniRule"/>
</dbReference>
<keyword evidence="3" id="KW-0808">Transferase</keyword>
<dbReference type="GO" id="GO:0050684">
    <property type="term" value="P:regulation of mRNA processing"/>
    <property type="evidence" value="ECO:0007669"/>
    <property type="project" value="TreeGrafter"/>
</dbReference>
<dbReference type="Gene3D" id="3.30.200.20">
    <property type="entry name" value="Phosphorylase Kinase, domain 1"/>
    <property type="match status" value="1"/>
</dbReference>
<dbReference type="GO" id="GO:0004674">
    <property type="term" value="F:protein serine/threonine kinase activity"/>
    <property type="evidence" value="ECO:0007669"/>
    <property type="project" value="UniProtKB-KW"/>
</dbReference>
<keyword evidence="4 9" id="KW-0547">Nucleotide-binding</keyword>
<dbReference type="OrthoDB" id="5979581at2759"/>
<evidence type="ECO:0000256" key="5">
    <source>
        <dbReference type="ARBA" id="ARBA00022777"/>
    </source>
</evidence>
<keyword evidence="5" id="KW-0418">Kinase</keyword>
<organism evidence="10 11">
    <name type="scientific">Gibberella moniliformis (strain M3125 / FGSC 7600)</name>
    <name type="common">Maize ear and stalk rot fungus</name>
    <name type="synonym">Fusarium verticillioides</name>
    <dbReference type="NCBI Taxonomy" id="334819"/>
    <lineage>
        <taxon>Eukaryota</taxon>
        <taxon>Fungi</taxon>
        <taxon>Dikarya</taxon>
        <taxon>Ascomycota</taxon>
        <taxon>Pezizomycotina</taxon>
        <taxon>Sordariomycetes</taxon>
        <taxon>Hypocreomycetidae</taxon>
        <taxon>Hypocreales</taxon>
        <taxon>Nectriaceae</taxon>
        <taxon>Fusarium</taxon>
        <taxon>Fusarium fujikuroi species complex</taxon>
    </lineage>
</organism>
<dbReference type="InterPro" id="IPR051334">
    <property type="entry name" value="SRPK"/>
</dbReference>
<evidence type="ECO:0000256" key="9">
    <source>
        <dbReference type="PROSITE-ProRule" id="PRU10141"/>
    </source>
</evidence>
<dbReference type="PANTHER" id="PTHR47634">
    <property type="entry name" value="PROTEIN KINASE DOMAIN-CONTAINING PROTEIN-RELATED"/>
    <property type="match status" value="1"/>
</dbReference>
<name>W7LTW7_GIBM7</name>
<evidence type="ECO:0000256" key="3">
    <source>
        <dbReference type="ARBA" id="ARBA00022679"/>
    </source>
</evidence>
<dbReference type="GeneID" id="30072353"/>
<evidence type="ECO:0000256" key="8">
    <source>
        <dbReference type="ARBA" id="ARBA00048679"/>
    </source>
</evidence>
<evidence type="ECO:0000256" key="1">
    <source>
        <dbReference type="ARBA" id="ARBA00012513"/>
    </source>
</evidence>
<reference evidence="10 11" key="1">
    <citation type="journal article" date="2010" name="Nature">
        <title>Comparative genomics reveals mobile pathogenicity chromosomes in Fusarium.</title>
        <authorList>
            <person name="Ma L.J."/>
            <person name="van der Does H.C."/>
            <person name="Borkovich K.A."/>
            <person name="Coleman J.J."/>
            <person name="Daboussi M.J."/>
            <person name="Di Pietro A."/>
            <person name="Dufresne M."/>
            <person name="Freitag M."/>
            <person name="Grabherr M."/>
            <person name="Henrissat B."/>
            <person name="Houterman P.M."/>
            <person name="Kang S."/>
            <person name="Shim W.B."/>
            <person name="Woloshuk C."/>
            <person name="Xie X."/>
            <person name="Xu J.R."/>
            <person name="Antoniw J."/>
            <person name="Baker S.E."/>
            <person name="Bluhm B.H."/>
            <person name="Breakspear A."/>
            <person name="Brown D.W."/>
            <person name="Butchko R.A."/>
            <person name="Chapman S."/>
            <person name="Coulson R."/>
            <person name="Coutinho P.M."/>
            <person name="Danchin E.G."/>
            <person name="Diener A."/>
            <person name="Gale L.R."/>
            <person name="Gardiner D.M."/>
            <person name="Goff S."/>
            <person name="Hammond-Kosack K.E."/>
            <person name="Hilburn K."/>
            <person name="Hua-Van A."/>
            <person name="Jonkers W."/>
            <person name="Kazan K."/>
            <person name="Kodira C.D."/>
            <person name="Koehrsen M."/>
            <person name="Kumar L."/>
            <person name="Lee Y.H."/>
            <person name="Li L."/>
            <person name="Manners J.M."/>
            <person name="Miranda-Saavedra D."/>
            <person name="Mukherjee M."/>
            <person name="Park G."/>
            <person name="Park J."/>
            <person name="Park S.Y."/>
            <person name="Proctor R.H."/>
            <person name="Regev A."/>
            <person name="Ruiz-Roldan M.C."/>
            <person name="Sain D."/>
            <person name="Sakthikumar S."/>
            <person name="Sykes S."/>
            <person name="Schwartz D.C."/>
            <person name="Turgeon B.G."/>
            <person name="Wapinski I."/>
            <person name="Yoder O."/>
            <person name="Young S."/>
            <person name="Zeng Q."/>
            <person name="Zhou S."/>
            <person name="Galagan J."/>
            <person name="Cuomo C.A."/>
            <person name="Kistler H.C."/>
            <person name="Rep M."/>
        </authorList>
    </citation>
    <scope>NUCLEOTIDE SEQUENCE [LARGE SCALE GENOMIC DNA]</scope>
    <source>
        <strain evidence="11">M3125 / FGSC 7600</strain>
    </source>
</reference>
<keyword evidence="6 9" id="KW-0067">ATP-binding</keyword>
<dbReference type="EMBL" id="DS022246">
    <property type="protein sequence ID" value="EWG42658.1"/>
    <property type="molecule type" value="Genomic_DNA"/>
</dbReference>
<dbReference type="KEGG" id="fvr:FVEG_15477"/>
<accession>W7LTW7</accession>
<comment type="catalytic activity">
    <reaction evidence="8">
        <text>L-seryl-[protein] + ATP = O-phospho-L-seryl-[protein] + ADP + H(+)</text>
        <dbReference type="Rhea" id="RHEA:17989"/>
        <dbReference type="Rhea" id="RHEA-COMP:9863"/>
        <dbReference type="Rhea" id="RHEA-COMP:11604"/>
        <dbReference type="ChEBI" id="CHEBI:15378"/>
        <dbReference type="ChEBI" id="CHEBI:29999"/>
        <dbReference type="ChEBI" id="CHEBI:30616"/>
        <dbReference type="ChEBI" id="CHEBI:83421"/>
        <dbReference type="ChEBI" id="CHEBI:456216"/>
        <dbReference type="EC" id="2.7.11.1"/>
    </reaction>
</comment>
<proteinExistence type="predicted"/>
<comment type="catalytic activity">
    <reaction evidence="7">
        <text>L-threonyl-[protein] + ATP = O-phospho-L-threonyl-[protein] + ADP + H(+)</text>
        <dbReference type="Rhea" id="RHEA:46608"/>
        <dbReference type="Rhea" id="RHEA-COMP:11060"/>
        <dbReference type="Rhea" id="RHEA-COMP:11605"/>
        <dbReference type="ChEBI" id="CHEBI:15378"/>
        <dbReference type="ChEBI" id="CHEBI:30013"/>
        <dbReference type="ChEBI" id="CHEBI:30616"/>
        <dbReference type="ChEBI" id="CHEBI:61977"/>
        <dbReference type="ChEBI" id="CHEBI:456216"/>
        <dbReference type="EC" id="2.7.11.1"/>
    </reaction>
</comment>
<dbReference type="GO" id="GO:0000245">
    <property type="term" value="P:spliceosomal complex assembly"/>
    <property type="evidence" value="ECO:0007669"/>
    <property type="project" value="TreeGrafter"/>
</dbReference>
<evidence type="ECO:0000313" key="11">
    <source>
        <dbReference type="Proteomes" id="UP000009096"/>
    </source>
</evidence>
<dbReference type="PANTHER" id="PTHR47634:SF9">
    <property type="entry name" value="PROTEIN KINASE DOMAIN-CONTAINING PROTEIN-RELATED"/>
    <property type="match status" value="1"/>
</dbReference>
<evidence type="ECO:0000256" key="2">
    <source>
        <dbReference type="ARBA" id="ARBA00022527"/>
    </source>
</evidence>
<dbReference type="VEuPathDB" id="FungiDB:FVEG_15477"/>
<evidence type="ECO:0000313" key="10">
    <source>
        <dbReference type="EMBL" id="EWG42658.1"/>
    </source>
</evidence>
<feature type="binding site" evidence="9">
    <location>
        <position position="103"/>
    </location>
    <ligand>
        <name>ATP</name>
        <dbReference type="ChEBI" id="CHEBI:30616"/>
    </ligand>
</feature>
<evidence type="ECO:0000256" key="4">
    <source>
        <dbReference type="ARBA" id="ARBA00022741"/>
    </source>
</evidence>
<evidence type="ECO:0000256" key="6">
    <source>
        <dbReference type="ARBA" id="ARBA00022840"/>
    </source>
</evidence>
<dbReference type="SUPFAM" id="SSF56112">
    <property type="entry name" value="Protein kinase-like (PK-like)"/>
    <property type="match status" value="1"/>
</dbReference>
<gene>
    <name evidence="10" type="ORF">FVEG_15477</name>
</gene>
<dbReference type="RefSeq" id="XP_018748849.1">
    <property type="nucleotide sequence ID" value="XM_018904603.1"/>
</dbReference>
<evidence type="ECO:0000256" key="7">
    <source>
        <dbReference type="ARBA" id="ARBA00047899"/>
    </source>
</evidence>
<protein>
    <recommendedName>
        <fullName evidence="1">non-specific serine/threonine protein kinase</fullName>
        <ecNumber evidence="1">2.7.11.1</ecNumber>
    </recommendedName>
</protein>
<sequence>MNRVPTTDSPPNGSTQPALLTEESIFEQPDAEDWGNFVDSDEEPDVEFACEYINLYPKGFCYPISIGEVIVERYRVVHKLGHGAFSTIWMAYDMVENKDVALKILMLGDSDNSDYGMQTLKANIVSLSFRYKDQT</sequence>
<dbReference type="InterPro" id="IPR017441">
    <property type="entry name" value="Protein_kinase_ATP_BS"/>
</dbReference>
<keyword evidence="11" id="KW-1185">Reference proteome</keyword>
<dbReference type="PROSITE" id="PS00107">
    <property type="entry name" value="PROTEIN_KINASE_ATP"/>
    <property type="match status" value="1"/>
</dbReference>
<dbReference type="InterPro" id="IPR011009">
    <property type="entry name" value="Kinase-like_dom_sf"/>
</dbReference>